<gene>
    <name evidence="1" type="ORF">OG563_16420</name>
</gene>
<protein>
    <submittedName>
        <fullName evidence="1">MspA family porin</fullName>
    </submittedName>
</protein>
<dbReference type="Pfam" id="PF09203">
    <property type="entry name" value="MspA"/>
    <property type="match status" value="1"/>
</dbReference>
<evidence type="ECO:0000313" key="2">
    <source>
        <dbReference type="Proteomes" id="UP001432062"/>
    </source>
</evidence>
<dbReference type="EMBL" id="CP109441">
    <property type="protein sequence ID" value="WUV49642.1"/>
    <property type="molecule type" value="Genomic_DNA"/>
</dbReference>
<organism evidence="1 2">
    <name type="scientific">Nocardia vinacea</name>
    <dbReference type="NCBI Taxonomy" id="96468"/>
    <lineage>
        <taxon>Bacteria</taxon>
        <taxon>Bacillati</taxon>
        <taxon>Actinomycetota</taxon>
        <taxon>Actinomycetes</taxon>
        <taxon>Mycobacteriales</taxon>
        <taxon>Nocardiaceae</taxon>
        <taxon>Nocardia</taxon>
    </lineage>
</organism>
<accession>A0ABZ1Z6A8</accession>
<reference evidence="1" key="1">
    <citation type="submission" date="2022-10" db="EMBL/GenBank/DDBJ databases">
        <title>The complete genomes of actinobacterial strains from the NBC collection.</title>
        <authorList>
            <person name="Joergensen T.S."/>
            <person name="Alvarez Arevalo M."/>
            <person name="Sterndorff E.B."/>
            <person name="Faurdal D."/>
            <person name="Vuksanovic O."/>
            <person name="Mourched A.-S."/>
            <person name="Charusanti P."/>
            <person name="Shaw S."/>
            <person name="Blin K."/>
            <person name="Weber T."/>
        </authorList>
    </citation>
    <scope>NUCLEOTIDE SEQUENCE</scope>
    <source>
        <strain evidence="1">NBC_01482</strain>
    </source>
</reference>
<name>A0ABZ1Z6A8_9NOCA</name>
<dbReference type="Proteomes" id="UP001432062">
    <property type="component" value="Chromosome"/>
</dbReference>
<sequence length="185" mass="18173">MHLVAAVDVSNVVPAGGDVAQGIPFVHAVKVSGDYSVSVDGGPSVRDGEIAIGYLIGCAVDIADGISIGIAPSIGVSAGIAPSLALTLGDSTSVTVAIQPNVGVNAGLAGAISVNLAPGTVTAVVIGAASLDEDAEYPYIFSHTNTPLNISGCLSPASAMPFVTARVDGTNGTAQTTGYGTQFTF</sequence>
<dbReference type="InterPro" id="IPR015286">
    <property type="entry name" value="Porin_fam_mycobact-type"/>
</dbReference>
<keyword evidence="2" id="KW-1185">Reference proteome</keyword>
<evidence type="ECO:0000313" key="1">
    <source>
        <dbReference type="EMBL" id="WUV49642.1"/>
    </source>
</evidence>
<proteinExistence type="predicted"/>